<evidence type="ECO:0000256" key="1">
    <source>
        <dbReference type="ARBA" id="ARBA00004141"/>
    </source>
</evidence>
<evidence type="ECO:0000256" key="8">
    <source>
        <dbReference type="ARBA" id="ARBA00023136"/>
    </source>
</evidence>
<keyword evidence="7 13" id="KW-0297">G-protein coupled receptor</keyword>
<dbReference type="PANTHER" id="PTHR11394">
    <property type="entry name" value="TASTE RECEPTOR TYPE 2"/>
    <property type="match status" value="1"/>
</dbReference>
<keyword evidence="9 13" id="KW-0675">Receptor</keyword>
<keyword evidence="4 13" id="KW-0716">Sensory transduction</keyword>
<keyword evidence="10" id="KW-0325">Glycoprotein</keyword>
<dbReference type="Pfam" id="PF05296">
    <property type="entry name" value="TAS2R"/>
    <property type="match status" value="1"/>
</dbReference>
<dbReference type="Gene3D" id="1.20.1070.10">
    <property type="entry name" value="Rhodopsin 7-helix transmembrane proteins"/>
    <property type="match status" value="1"/>
</dbReference>
<reference evidence="15" key="3">
    <citation type="submission" date="2025-09" db="UniProtKB">
        <authorList>
            <consortium name="Ensembl"/>
        </authorList>
    </citation>
    <scope>IDENTIFICATION</scope>
    <source>
        <strain evidence="15">Thorbecke</strain>
    </source>
</reference>
<dbReference type="Ensembl" id="ENSOCUT00000049040.1">
    <property type="protein sequence ID" value="ENSOCUP00000049450.1"/>
    <property type="gene ID" value="ENSOCUG00000037188.1"/>
</dbReference>
<keyword evidence="8 13" id="KW-0472">Membrane</keyword>
<dbReference type="CDD" id="cd15019">
    <property type="entry name" value="7tm_TAS2R14-like"/>
    <property type="match status" value="1"/>
</dbReference>
<accession>A0A5F9DV76</accession>
<comment type="subcellular location">
    <subcellularLocation>
        <location evidence="1 13">Membrane</location>
        <topology evidence="1 13">Multi-pass membrane protein</topology>
    </subcellularLocation>
</comment>
<reference evidence="15" key="2">
    <citation type="submission" date="2025-08" db="UniProtKB">
        <authorList>
            <consortium name="Ensembl"/>
        </authorList>
    </citation>
    <scope>IDENTIFICATION</scope>
    <source>
        <strain evidence="15">Thorbecke</strain>
    </source>
</reference>
<keyword evidence="5 13" id="KW-0812">Transmembrane</keyword>
<evidence type="ECO:0000256" key="9">
    <source>
        <dbReference type="ARBA" id="ARBA00023170"/>
    </source>
</evidence>
<feature type="transmembrane region" description="Helical" evidence="14">
    <location>
        <begin position="235"/>
        <end position="254"/>
    </location>
</feature>
<dbReference type="InterPro" id="IPR007960">
    <property type="entry name" value="TAS2R"/>
</dbReference>
<feature type="transmembrane region" description="Helical" evidence="14">
    <location>
        <begin position="6"/>
        <end position="36"/>
    </location>
</feature>
<dbReference type="Proteomes" id="UP000001811">
    <property type="component" value="Unplaced"/>
</dbReference>
<keyword evidence="11 13" id="KW-0807">Transducer</keyword>
<sequence length="310" mass="35673">MAVVLLNLLLVILIMEFIVGNLSNGFIALVNCIAWIKRRKISSVDQIITALAISKFCLLWLLFFSKLLSMFNPALLSSKEILTMMNIIWIVTCHFNTWLATSLSIFYFLKIANFSNSAFLYLKWRVGKVISVTLLLSLLFLIFNIAWTNMKLDFWNNGHKRNMTFFSPSFRESSHSFRILVCMETLLLVIPFTMSLAAFFLLVFSLWRHLRKMQLSALGARDASTQAHLKGLQTVVAYITLCVVFFLSLLLLIWSSEWREKHVTSMIFHICGMVYPSGHSCILILGNQKLRQASLSVLCWLRSRFKDAVF</sequence>
<comment type="similarity">
    <text evidence="2 12">Belongs to the G-protein coupled receptor T2R family.</text>
</comment>
<organism evidence="15 16">
    <name type="scientific">Oryctolagus cuniculus</name>
    <name type="common">Rabbit</name>
    <dbReference type="NCBI Taxonomy" id="9986"/>
    <lineage>
        <taxon>Eukaryota</taxon>
        <taxon>Metazoa</taxon>
        <taxon>Chordata</taxon>
        <taxon>Craniata</taxon>
        <taxon>Vertebrata</taxon>
        <taxon>Euteleostomi</taxon>
        <taxon>Mammalia</taxon>
        <taxon>Eutheria</taxon>
        <taxon>Euarchontoglires</taxon>
        <taxon>Glires</taxon>
        <taxon>Lagomorpha</taxon>
        <taxon>Leporidae</taxon>
        <taxon>Oryctolagus</taxon>
    </lineage>
</organism>
<dbReference type="InParanoid" id="A0A5F9DV76"/>
<name>A0A5F9DV76_RABIT</name>
<evidence type="ECO:0000256" key="2">
    <source>
        <dbReference type="ARBA" id="ARBA00007376"/>
    </source>
</evidence>
<evidence type="ECO:0000256" key="12">
    <source>
        <dbReference type="RuleBase" id="RU004423"/>
    </source>
</evidence>
<reference evidence="15 16" key="1">
    <citation type="journal article" date="2011" name="Nature">
        <title>A high-resolution map of human evolutionary constraint using 29 mammals.</title>
        <authorList>
            <person name="Lindblad-Toh K."/>
            <person name="Garber M."/>
            <person name="Zuk O."/>
            <person name="Lin M.F."/>
            <person name="Parker B.J."/>
            <person name="Washietl S."/>
            <person name="Kheradpour P."/>
            <person name="Ernst J."/>
            <person name="Jordan G."/>
            <person name="Mauceli E."/>
            <person name="Ward L.D."/>
            <person name="Lowe C.B."/>
            <person name="Holloway A.K."/>
            <person name="Clamp M."/>
            <person name="Gnerre S."/>
            <person name="Alfoldi J."/>
            <person name="Beal K."/>
            <person name="Chang J."/>
            <person name="Clawson H."/>
            <person name="Cuff J."/>
            <person name="Di Palma F."/>
            <person name="Fitzgerald S."/>
            <person name="Flicek P."/>
            <person name="Guttman M."/>
            <person name="Hubisz M.J."/>
            <person name="Jaffe D.B."/>
            <person name="Jungreis I."/>
            <person name="Kent W.J."/>
            <person name="Kostka D."/>
            <person name="Lara M."/>
            <person name="Martins A.L."/>
            <person name="Massingham T."/>
            <person name="Moltke I."/>
            <person name="Raney B.J."/>
            <person name="Rasmussen M.D."/>
            <person name="Robinson J."/>
            <person name="Stark A."/>
            <person name="Vilella A.J."/>
            <person name="Wen J."/>
            <person name="Xie X."/>
            <person name="Zody M.C."/>
            <person name="Baldwin J."/>
            <person name="Bloom T."/>
            <person name="Chin C.W."/>
            <person name="Heiman D."/>
            <person name="Nicol R."/>
            <person name="Nusbaum C."/>
            <person name="Young S."/>
            <person name="Wilkinson J."/>
            <person name="Worley K.C."/>
            <person name="Kovar C.L."/>
            <person name="Muzny D.M."/>
            <person name="Gibbs R.A."/>
            <person name="Cree A."/>
            <person name="Dihn H.H."/>
            <person name="Fowler G."/>
            <person name="Jhangiani S."/>
            <person name="Joshi V."/>
            <person name="Lee S."/>
            <person name="Lewis L.R."/>
            <person name="Nazareth L.V."/>
            <person name="Okwuonu G."/>
            <person name="Santibanez J."/>
            <person name="Warren W.C."/>
            <person name="Mardis E.R."/>
            <person name="Weinstock G.M."/>
            <person name="Wilson R.K."/>
            <person name="Delehaunty K."/>
            <person name="Dooling D."/>
            <person name="Fronik C."/>
            <person name="Fulton L."/>
            <person name="Fulton B."/>
            <person name="Graves T."/>
            <person name="Minx P."/>
            <person name="Sodergren E."/>
            <person name="Birney E."/>
            <person name="Margulies E.H."/>
            <person name="Herrero J."/>
            <person name="Green E.D."/>
            <person name="Haussler D."/>
            <person name="Siepel A."/>
            <person name="Goldman N."/>
            <person name="Pollard K.S."/>
            <person name="Pedersen J.S."/>
            <person name="Lander E.S."/>
            <person name="Kellis M."/>
        </authorList>
    </citation>
    <scope>NUCLEOTIDE SEQUENCE [LARGE SCALE GENOMIC DNA]</scope>
    <source>
        <strain evidence="16">Thorbecke</strain>
    </source>
</reference>
<keyword evidence="16" id="KW-1185">Reference proteome</keyword>
<evidence type="ECO:0000256" key="11">
    <source>
        <dbReference type="ARBA" id="ARBA00023224"/>
    </source>
</evidence>
<evidence type="ECO:0000256" key="4">
    <source>
        <dbReference type="ARBA" id="ARBA00022606"/>
    </source>
</evidence>
<evidence type="ECO:0000313" key="16">
    <source>
        <dbReference type="Proteomes" id="UP000001811"/>
    </source>
</evidence>
<keyword evidence="3 13" id="KW-0919">Taste</keyword>
<proteinExistence type="inferred from homology"/>
<dbReference type="GO" id="GO:0004930">
    <property type="term" value="F:G protein-coupled receptor activity"/>
    <property type="evidence" value="ECO:0007669"/>
    <property type="project" value="UniProtKB-KW"/>
</dbReference>
<feature type="transmembrane region" description="Helical" evidence="14">
    <location>
        <begin position="266"/>
        <end position="286"/>
    </location>
</feature>
<dbReference type="SUPFAM" id="SSF81321">
    <property type="entry name" value="Family A G protein-coupled receptor-like"/>
    <property type="match status" value="1"/>
</dbReference>
<dbReference type="GeneTree" id="ENSGT01150000286975"/>
<dbReference type="FunFam" id="1.20.1070.10:FF:000042">
    <property type="entry name" value="Taste receptor type 2 member 7"/>
    <property type="match status" value="1"/>
</dbReference>
<evidence type="ECO:0000256" key="5">
    <source>
        <dbReference type="ARBA" id="ARBA00022692"/>
    </source>
</evidence>
<feature type="transmembrane region" description="Helical" evidence="14">
    <location>
        <begin position="186"/>
        <end position="207"/>
    </location>
</feature>
<evidence type="ECO:0000256" key="13">
    <source>
        <dbReference type="RuleBase" id="RU004424"/>
    </source>
</evidence>
<evidence type="ECO:0000256" key="6">
    <source>
        <dbReference type="ARBA" id="ARBA00022989"/>
    </source>
</evidence>
<dbReference type="GO" id="GO:0033038">
    <property type="term" value="F:bitter taste receptor activity"/>
    <property type="evidence" value="ECO:0007669"/>
    <property type="project" value="InterPro"/>
</dbReference>
<evidence type="ECO:0000256" key="7">
    <source>
        <dbReference type="ARBA" id="ARBA00023040"/>
    </source>
</evidence>
<keyword evidence="6 14" id="KW-1133">Transmembrane helix</keyword>
<dbReference type="FunCoup" id="A0A5F9DV76">
    <property type="interactions" value="1"/>
</dbReference>
<evidence type="ECO:0000256" key="14">
    <source>
        <dbReference type="SAM" id="Phobius"/>
    </source>
</evidence>
<feature type="transmembrane region" description="Helical" evidence="14">
    <location>
        <begin position="48"/>
        <end position="67"/>
    </location>
</feature>
<evidence type="ECO:0000313" key="15">
    <source>
        <dbReference type="Ensembl" id="ENSOCUP00000049450.1"/>
    </source>
</evidence>
<dbReference type="AlphaFoldDB" id="A0A5F9DV76"/>
<protein>
    <recommendedName>
        <fullName evidence="13">Taste receptor type 2</fullName>
    </recommendedName>
</protein>
<feature type="transmembrane region" description="Helical" evidence="14">
    <location>
        <begin position="87"/>
        <end position="109"/>
    </location>
</feature>
<dbReference type="GO" id="GO:0016020">
    <property type="term" value="C:membrane"/>
    <property type="evidence" value="ECO:0007669"/>
    <property type="project" value="UniProtKB-SubCell"/>
</dbReference>
<evidence type="ECO:0000256" key="3">
    <source>
        <dbReference type="ARBA" id="ARBA00022480"/>
    </source>
</evidence>
<feature type="transmembrane region" description="Helical" evidence="14">
    <location>
        <begin position="129"/>
        <end position="147"/>
    </location>
</feature>
<evidence type="ECO:0000256" key="10">
    <source>
        <dbReference type="ARBA" id="ARBA00023180"/>
    </source>
</evidence>
<dbReference type="PANTHER" id="PTHR11394:SF23">
    <property type="entry name" value="TASTE RECEPTOR TYPE 2 MEMBER 14"/>
    <property type="match status" value="1"/>
</dbReference>